<accession>A0A0M3US36</accession>
<dbReference type="AlphaFoldDB" id="A0A0M3US36"/>
<protein>
    <submittedName>
        <fullName evidence="2">4-methyl-5(B-hydroxyethyl)-thiazole monophosphate biosynthesis protein</fullName>
    </submittedName>
</protein>
<dbReference type="RefSeq" id="WP_060676111.1">
    <property type="nucleotide sequence ID" value="NZ_CP012713.1"/>
</dbReference>
<evidence type="ECO:0000313" key="2">
    <source>
        <dbReference type="EMBL" id="ALF17679.1"/>
    </source>
</evidence>
<dbReference type="GO" id="GO:0005737">
    <property type="term" value="C:cytoplasm"/>
    <property type="evidence" value="ECO:0007669"/>
    <property type="project" value="TreeGrafter"/>
</dbReference>
<reference evidence="2 3" key="1">
    <citation type="submission" date="2015-09" db="EMBL/GenBank/DDBJ databases">
        <authorList>
            <person name="Jackson K.R."/>
            <person name="Lunt B.L."/>
            <person name="Fisher J.N.B."/>
            <person name="Gardner A.V."/>
            <person name="Bailey M.E."/>
            <person name="Deus L.M."/>
            <person name="Earl A.S."/>
            <person name="Gibby P.D."/>
            <person name="Hartmann K.A."/>
            <person name="Liu J.E."/>
            <person name="Manci A.M."/>
            <person name="Nielsen D.A."/>
            <person name="Solomon M.B."/>
            <person name="Breakwell D.P."/>
            <person name="Burnett S.H."/>
            <person name="Grose J.H."/>
        </authorList>
    </citation>
    <scope>NUCLEOTIDE SEQUENCE [LARGE SCALE GENOMIC DNA]</scope>
    <source>
        <strain evidence="2 3">KCOM 1279</strain>
    </source>
</reference>
<dbReference type="Pfam" id="PF01965">
    <property type="entry name" value="DJ-1_PfpI"/>
    <property type="match status" value="1"/>
</dbReference>
<dbReference type="PANTHER" id="PTHR48094">
    <property type="entry name" value="PROTEIN/NUCLEIC ACID DEGLYCASE DJ-1-RELATED"/>
    <property type="match status" value="1"/>
</dbReference>
<dbReference type="InterPro" id="IPR002818">
    <property type="entry name" value="DJ-1/PfpI"/>
</dbReference>
<dbReference type="Gene3D" id="3.40.50.880">
    <property type="match status" value="1"/>
</dbReference>
<dbReference type="CDD" id="cd03135">
    <property type="entry name" value="GATase1_DJ-1"/>
    <property type="match status" value="1"/>
</dbReference>
<proteinExistence type="predicted"/>
<dbReference type="InterPro" id="IPR050325">
    <property type="entry name" value="Prot/Nucl_acid_deglycase"/>
</dbReference>
<dbReference type="EMBL" id="CP012713">
    <property type="protein sequence ID" value="ALF17679.1"/>
    <property type="molecule type" value="Genomic_DNA"/>
</dbReference>
<dbReference type="Proteomes" id="UP000063147">
    <property type="component" value="Chromosome"/>
</dbReference>
<organism evidence="2">
    <name type="scientific">Fusobacterium animalis</name>
    <dbReference type="NCBI Taxonomy" id="76859"/>
    <lineage>
        <taxon>Bacteria</taxon>
        <taxon>Fusobacteriati</taxon>
        <taxon>Fusobacteriota</taxon>
        <taxon>Fusobacteriia</taxon>
        <taxon>Fusobacteriales</taxon>
        <taxon>Fusobacteriaceae</taxon>
        <taxon>Fusobacterium</taxon>
    </lineage>
</organism>
<dbReference type="PANTHER" id="PTHR48094:SF12">
    <property type="entry name" value="PARKINSON DISEASE PROTEIN 7 HOMOLOG"/>
    <property type="match status" value="1"/>
</dbReference>
<dbReference type="InterPro" id="IPR029062">
    <property type="entry name" value="Class_I_gatase-like"/>
</dbReference>
<sequence>MKTYVFLADGFEILETFAPVDVLKRCGAEVVTVSTEKDLFVASSQKNIVKADIMLSDIDYKTADLVIIPGGYPGYVNLRENKEVVEIVKYFLDNDKYIASICGGPTIFSYNNLANGTKLTAHSAVREEIEKNHIYVDVPTHIDGKIITGIGAGQAINFAFKITEQFFDKEKIDEVKKGMEII</sequence>
<dbReference type="SUPFAM" id="SSF52317">
    <property type="entry name" value="Class I glutamine amidotransferase-like"/>
    <property type="match status" value="1"/>
</dbReference>
<evidence type="ECO:0000259" key="1">
    <source>
        <dbReference type="Pfam" id="PF01965"/>
    </source>
</evidence>
<gene>
    <name evidence="2" type="ORF">RN98_05650</name>
</gene>
<name>A0A0M3US36_9FUSO</name>
<evidence type="ECO:0000313" key="3">
    <source>
        <dbReference type="Proteomes" id="UP000063147"/>
    </source>
</evidence>
<dbReference type="OrthoDB" id="9800516at2"/>
<dbReference type="NCBIfam" id="TIGR01383">
    <property type="entry name" value="not_thiJ"/>
    <property type="match status" value="1"/>
</dbReference>
<feature type="domain" description="DJ-1/PfpI" evidence="1">
    <location>
        <begin position="2"/>
        <end position="165"/>
    </location>
</feature>
<dbReference type="InterPro" id="IPR006287">
    <property type="entry name" value="DJ-1"/>
</dbReference>
<dbReference type="PATRIC" id="fig|76859.3.peg.1127"/>